<dbReference type="AlphaFoldDB" id="A0AAE0XZW6"/>
<dbReference type="InterPro" id="IPR036236">
    <property type="entry name" value="Znf_C2H2_sf"/>
</dbReference>
<dbReference type="Pfam" id="PF00096">
    <property type="entry name" value="zf-C2H2"/>
    <property type="match status" value="1"/>
</dbReference>
<evidence type="ECO:0000256" key="7">
    <source>
        <dbReference type="SAM" id="MobiDB-lite"/>
    </source>
</evidence>
<feature type="compositionally biased region" description="Low complexity" evidence="7">
    <location>
        <begin position="385"/>
        <end position="396"/>
    </location>
</feature>
<dbReference type="InterPro" id="IPR051643">
    <property type="entry name" value="Transcr_Reg_ZincFinger"/>
</dbReference>
<feature type="compositionally biased region" description="Low complexity" evidence="7">
    <location>
        <begin position="75"/>
        <end position="99"/>
    </location>
</feature>
<dbReference type="GO" id="GO:0000981">
    <property type="term" value="F:DNA-binding transcription factor activity, RNA polymerase II-specific"/>
    <property type="evidence" value="ECO:0007669"/>
    <property type="project" value="TreeGrafter"/>
</dbReference>
<evidence type="ECO:0000256" key="3">
    <source>
        <dbReference type="ARBA" id="ARBA00022771"/>
    </source>
</evidence>
<dbReference type="GO" id="GO:0000978">
    <property type="term" value="F:RNA polymerase II cis-regulatory region sequence-specific DNA binding"/>
    <property type="evidence" value="ECO:0007669"/>
    <property type="project" value="TreeGrafter"/>
</dbReference>
<accession>A0AAE0XZW6</accession>
<feature type="compositionally biased region" description="Polar residues" evidence="7">
    <location>
        <begin position="568"/>
        <end position="581"/>
    </location>
</feature>
<comment type="subcellular location">
    <subcellularLocation>
        <location evidence="1">Nucleus</location>
    </subcellularLocation>
</comment>
<organism evidence="9 10">
    <name type="scientific">Elysia crispata</name>
    <name type="common">lettuce slug</name>
    <dbReference type="NCBI Taxonomy" id="231223"/>
    <lineage>
        <taxon>Eukaryota</taxon>
        <taxon>Metazoa</taxon>
        <taxon>Spiralia</taxon>
        <taxon>Lophotrochozoa</taxon>
        <taxon>Mollusca</taxon>
        <taxon>Gastropoda</taxon>
        <taxon>Heterobranchia</taxon>
        <taxon>Euthyneura</taxon>
        <taxon>Panpulmonata</taxon>
        <taxon>Sacoglossa</taxon>
        <taxon>Placobranchoidea</taxon>
        <taxon>Plakobranchidae</taxon>
        <taxon>Elysia</taxon>
    </lineage>
</organism>
<dbReference type="EMBL" id="JAWDGP010007318">
    <property type="protein sequence ID" value="KAK3726216.1"/>
    <property type="molecule type" value="Genomic_DNA"/>
</dbReference>
<evidence type="ECO:0000256" key="4">
    <source>
        <dbReference type="ARBA" id="ARBA00022833"/>
    </source>
</evidence>
<dbReference type="SMART" id="SM00355">
    <property type="entry name" value="ZnF_C2H2"/>
    <property type="match status" value="4"/>
</dbReference>
<feature type="compositionally biased region" description="Polar residues" evidence="7">
    <location>
        <begin position="32"/>
        <end position="43"/>
    </location>
</feature>
<feature type="region of interest" description="Disordered" evidence="7">
    <location>
        <begin position="425"/>
        <end position="591"/>
    </location>
</feature>
<feature type="compositionally biased region" description="Low complexity" evidence="7">
    <location>
        <begin position="712"/>
        <end position="730"/>
    </location>
</feature>
<reference evidence="9" key="1">
    <citation type="journal article" date="2023" name="G3 (Bethesda)">
        <title>A reference genome for the long-term kleptoplast-retaining sea slug Elysia crispata morphotype clarki.</title>
        <authorList>
            <person name="Eastman K.E."/>
            <person name="Pendleton A.L."/>
            <person name="Shaikh M.A."/>
            <person name="Suttiyut T."/>
            <person name="Ogas R."/>
            <person name="Tomko P."/>
            <person name="Gavelis G."/>
            <person name="Widhalm J.R."/>
            <person name="Wisecaver J.H."/>
        </authorList>
    </citation>
    <scope>NUCLEOTIDE SEQUENCE</scope>
    <source>
        <strain evidence="9">ECLA1</strain>
    </source>
</reference>
<feature type="domain" description="C2H2-type" evidence="8">
    <location>
        <begin position="318"/>
        <end position="345"/>
    </location>
</feature>
<keyword evidence="2" id="KW-0479">Metal-binding</keyword>
<dbReference type="PROSITE" id="PS50157">
    <property type="entry name" value="ZINC_FINGER_C2H2_2"/>
    <property type="match status" value="1"/>
</dbReference>
<feature type="compositionally biased region" description="Polar residues" evidence="7">
    <location>
        <begin position="476"/>
        <end position="496"/>
    </location>
</feature>
<feature type="region of interest" description="Disordered" evidence="7">
    <location>
        <begin position="366"/>
        <end position="412"/>
    </location>
</feature>
<dbReference type="GO" id="GO:0005634">
    <property type="term" value="C:nucleus"/>
    <property type="evidence" value="ECO:0007669"/>
    <property type="project" value="UniProtKB-SubCell"/>
</dbReference>
<dbReference type="PANTHER" id="PTHR24396">
    <property type="entry name" value="ZINC FINGER PROTEIN"/>
    <property type="match status" value="1"/>
</dbReference>
<dbReference type="GO" id="GO:0008270">
    <property type="term" value="F:zinc ion binding"/>
    <property type="evidence" value="ECO:0007669"/>
    <property type="project" value="UniProtKB-KW"/>
</dbReference>
<comment type="caution">
    <text evidence="9">The sequence shown here is derived from an EMBL/GenBank/DDBJ whole genome shotgun (WGS) entry which is preliminary data.</text>
</comment>
<dbReference type="SUPFAM" id="SSF57667">
    <property type="entry name" value="beta-beta-alpha zinc fingers"/>
    <property type="match status" value="1"/>
</dbReference>
<feature type="compositionally biased region" description="Polar residues" evidence="7">
    <location>
        <begin position="534"/>
        <end position="543"/>
    </location>
</feature>
<dbReference type="InterPro" id="IPR013087">
    <property type="entry name" value="Znf_C2H2_type"/>
</dbReference>
<protein>
    <recommendedName>
        <fullName evidence="8">C2H2-type domain-containing protein</fullName>
    </recommendedName>
</protein>
<evidence type="ECO:0000256" key="1">
    <source>
        <dbReference type="ARBA" id="ARBA00004123"/>
    </source>
</evidence>
<keyword evidence="3 6" id="KW-0863">Zinc-finger</keyword>
<keyword evidence="10" id="KW-1185">Reference proteome</keyword>
<feature type="compositionally biased region" description="Basic and acidic residues" evidence="7">
    <location>
        <begin position="678"/>
        <end position="688"/>
    </location>
</feature>
<keyword evidence="4" id="KW-0862">Zinc</keyword>
<name>A0AAE0XZW6_9GAST</name>
<evidence type="ECO:0000256" key="2">
    <source>
        <dbReference type="ARBA" id="ARBA00022723"/>
    </source>
</evidence>
<evidence type="ECO:0000256" key="5">
    <source>
        <dbReference type="ARBA" id="ARBA00023242"/>
    </source>
</evidence>
<feature type="region of interest" description="Disordered" evidence="7">
    <location>
        <begin position="1"/>
        <end position="99"/>
    </location>
</feature>
<dbReference type="PANTHER" id="PTHR24396:SF22">
    <property type="entry name" value="PROTEIN WIZ"/>
    <property type="match status" value="1"/>
</dbReference>
<dbReference type="Proteomes" id="UP001283361">
    <property type="component" value="Unassembled WGS sequence"/>
</dbReference>
<feature type="compositionally biased region" description="Polar residues" evidence="7">
    <location>
        <begin position="374"/>
        <end position="384"/>
    </location>
</feature>
<sequence length="829" mass="89382">MESVNPLEISIKKEPSETASEEEDEARAAQPTGGSAETSTAPAVTTAPLRYVSRRGRPPGGGYSMKAPTHYVRFSSTPLTGSSSSSSSVSSDTTSAVSDLSPQRLMQLTGGGPVTDSLELGRFGIHAGFDVEKNSFRCEGCDVVFSSRDTYAMHMLLRAKNESCVALPTSAISANPENPTPREKFERELRQKAMITALRNQAEVMSKAAAALLPKPLLQDAVLPQSPAPVAGTASTVAASVKDEVSRLPSRSNSAAANTFAGLAERSLGFNSLLALDAYGLYMDPSQYRRFLTEYGLHATPSAAAISNSALAAMMEQLACGVCGELFSNKDALAMHMMFHTREDGEGEELRAKLRLREAWMFNASSASGGSSSMFDTSGLSTPISEASSSQETTSQPVNDTGRGGKKCEDRQLTAERVAELKRMAIESSLRAPTSTSVGRSRTASSQRPRSATEDSTVTSTAQPRPLSADDARRLATSSYTRGSFDLNNPTRSWSTDARPYRKRHSSNRENYVSSARSSLKHQLSPRKVMRWSYSKNTPSQHRPGSFKVCDNHVSSATGPQDSDETSKSPTFNNESNQANEPLSYGSDEGSDFYGRGVKEIPYLDAIMSHEAELVPVEGLENDKDIDEGTAVGHHSRQLLGSGDGTDSSVVTHRETSSAIDFSLGPPRSLSSDGTSGGRERWSTDHRPRPYALTNGKTSELYSKFRNGYDGSTSNSNNSINNSNNNTSSSEAAHRRPGSPRFLQTTATNFSFPAPTPAIGAQSFNSFSPAPPSRVGEARYCPHCEILFLDVTLFHLHMGLHNVNNPWQCNTCGLACSGRLEFNTHVLHY</sequence>
<feature type="compositionally biased region" description="Polar residues" evidence="7">
    <location>
        <begin position="509"/>
        <end position="522"/>
    </location>
</feature>
<feature type="compositionally biased region" description="Polar residues" evidence="7">
    <location>
        <begin position="431"/>
        <end position="463"/>
    </location>
</feature>
<keyword evidence="5" id="KW-0539">Nucleus</keyword>
<feature type="region of interest" description="Disordered" evidence="7">
    <location>
        <begin position="634"/>
        <end position="741"/>
    </location>
</feature>
<dbReference type="PROSITE" id="PS00028">
    <property type="entry name" value="ZINC_FINGER_C2H2_1"/>
    <property type="match status" value="2"/>
</dbReference>
<gene>
    <name evidence="9" type="ORF">RRG08_018659</name>
</gene>
<evidence type="ECO:0000256" key="6">
    <source>
        <dbReference type="PROSITE-ProRule" id="PRU00042"/>
    </source>
</evidence>
<evidence type="ECO:0000313" key="9">
    <source>
        <dbReference type="EMBL" id="KAK3726216.1"/>
    </source>
</evidence>
<evidence type="ECO:0000259" key="8">
    <source>
        <dbReference type="PROSITE" id="PS50157"/>
    </source>
</evidence>
<proteinExistence type="predicted"/>
<evidence type="ECO:0000313" key="10">
    <source>
        <dbReference type="Proteomes" id="UP001283361"/>
    </source>
</evidence>